<dbReference type="GO" id="GO:0016020">
    <property type="term" value="C:membrane"/>
    <property type="evidence" value="ECO:0007669"/>
    <property type="project" value="InterPro"/>
</dbReference>
<organism evidence="3 4">
    <name type="scientific">Tigriopus californicus</name>
    <name type="common">Marine copepod</name>
    <dbReference type="NCBI Taxonomy" id="6832"/>
    <lineage>
        <taxon>Eukaryota</taxon>
        <taxon>Metazoa</taxon>
        <taxon>Ecdysozoa</taxon>
        <taxon>Arthropoda</taxon>
        <taxon>Crustacea</taxon>
        <taxon>Multicrustacea</taxon>
        <taxon>Hexanauplia</taxon>
        <taxon>Copepoda</taxon>
        <taxon>Harpacticoida</taxon>
        <taxon>Harpacticidae</taxon>
        <taxon>Tigriopus</taxon>
    </lineage>
</organism>
<evidence type="ECO:0000313" key="3">
    <source>
        <dbReference type="EMBL" id="TRY73539.1"/>
    </source>
</evidence>
<dbReference type="SUPFAM" id="SSF49842">
    <property type="entry name" value="TNF-like"/>
    <property type="match status" value="1"/>
</dbReference>
<feature type="domain" description="THD" evidence="2">
    <location>
        <begin position="30"/>
        <end position="127"/>
    </location>
</feature>
<dbReference type="Gene3D" id="2.60.120.40">
    <property type="match status" value="1"/>
</dbReference>
<proteinExistence type="inferred from homology"/>
<protein>
    <recommendedName>
        <fullName evidence="2">THD domain-containing protein</fullName>
    </recommendedName>
</protein>
<reference evidence="3 4" key="1">
    <citation type="journal article" date="2018" name="Nat. Ecol. Evol.">
        <title>Genomic signatures of mitonuclear coevolution across populations of Tigriopus californicus.</title>
        <authorList>
            <person name="Barreto F.S."/>
            <person name="Watson E.T."/>
            <person name="Lima T.G."/>
            <person name="Willett C.S."/>
            <person name="Edmands S."/>
            <person name="Li W."/>
            <person name="Burton R.S."/>
        </authorList>
    </citation>
    <scope>NUCLEOTIDE SEQUENCE [LARGE SCALE GENOMIC DNA]</scope>
    <source>
        <strain evidence="3 4">San Diego</strain>
    </source>
</reference>
<dbReference type="EMBL" id="VCGU01000007">
    <property type="protein sequence ID" value="TRY73539.1"/>
    <property type="molecule type" value="Genomic_DNA"/>
</dbReference>
<dbReference type="InterPro" id="IPR008983">
    <property type="entry name" value="Tumour_necrosis_fac-like_dom"/>
</dbReference>
<dbReference type="GO" id="GO:0005164">
    <property type="term" value="F:tumor necrosis factor receptor binding"/>
    <property type="evidence" value="ECO:0007669"/>
    <property type="project" value="InterPro"/>
</dbReference>
<dbReference type="AlphaFoldDB" id="A0A553P779"/>
<dbReference type="InterPro" id="IPR006052">
    <property type="entry name" value="TNF_dom"/>
</dbReference>
<dbReference type="Pfam" id="PF00229">
    <property type="entry name" value="TNF"/>
    <property type="match status" value="1"/>
</dbReference>
<dbReference type="GO" id="GO:0006955">
    <property type="term" value="P:immune response"/>
    <property type="evidence" value="ECO:0007669"/>
    <property type="project" value="InterPro"/>
</dbReference>
<name>A0A553P779_TIGCA</name>
<comment type="similarity">
    <text evidence="1">Belongs to the tumor necrosis factor family.</text>
</comment>
<keyword evidence="4" id="KW-1185">Reference proteome</keyword>
<evidence type="ECO:0000256" key="1">
    <source>
        <dbReference type="ARBA" id="ARBA00008670"/>
    </source>
</evidence>
<sequence length="129" mass="14700">GTIHYWWPNERTNSNHTLANTSDYSLILSGSSVQIKKPGLFSVYAQIYFDGNVQGMYQYKILSSYEGKNSRVLAHCATIIRVKGYEESCYTSALVSLGENEMVWIDLNEQGRRINLDVGRSFFGLIKFQ</sequence>
<accession>A0A553P779</accession>
<comment type="caution">
    <text evidence="3">The sequence shown here is derived from an EMBL/GenBank/DDBJ whole genome shotgun (WGS) entry which is preliminary data.</text>
</comment>
<feature type="non-terminal residue" evidence="3">
    <location>
        <position position="1"/>
    </location>
</feature>
<gene>
    <name evidence="3" type="ORF">TCAL_15688</name>
</gene>
<evidence type="ECO:0000259" key="2">
    <source>
        <dbReference type="Pfam" id="PF00229"/>
    </source>
</evidence>
<dbReference type="Proteomes" id="UP000318571">
    <property type="component" value="Chromosome 3"/>
</dbReference>
<evidence type="ECO:0000313" key="4">
    <source>
        <dbReference type="Proteomes" id="UP000318571"/>
    </source>
</evidence>